<name>A0ACC2JRP0_9PEZI</name>
<evidence type="ECO:0000313" key="1">
    <source>
        <dbReference type="EMBL" id="KAJ8129863.1"/>
    </source>
</evidence>
<sequence length="233" mass="25722">MATANTDNQEFPIWVGFKANSHPPVFDLSGVVPFEIYLAIHRDGADDADSRDLVILKAGSVFDLPAALDKGLVELVDEASGEVVRRPQNNTNRTQAQQVATATIDSVSFITLAPDAQSRHRSIQTVQLNAAQCLSELVKPELKYHLRLRDKYLGVRWWAWGDPPEAWNDGSDPPPSEQKRLISSGPLRSKTFTVVSEIPIPPKLSIGLSLVEKPPPAHRTEDHRRPTPSQGAR</sequence>
<dbReference type="Proteomes" id="UP001153332">
    <property type="component" value="Unassembled WGS sequence"/>
</dbReference>
<comment type="caution">
    <text evidence="1">The sequence shown here is derived from an EMBL/GenBank/DDBJ whole genome shotgun (WGS) entry which is preliminary data.</text>
</comment>
<gene>
    <name evidence="1" type="ORF">O1611_g3768</name>
</gene>
<reference evidence="1" key="1">
    <citation type="submission" date="2022-12" db="EMBL/GenBank/DDBJ databases">
        <title>Genome Sequence of Lasiodiplodia mahajangana.</title>
        <authorList>
            <person name="Buettner E."/>
        </authorList>
    </citation>
    <scope>NUCLEOTIDE SEQUENCE</scope>
    <source>
        <strain evidence="1">VT137</strain>
    </source>
</reference>
<accession>A0ACC2JRP0</accession>
<protein>
    <submittedName>
        <fullName evidence="1">Uncharacterized protein</fullName>
    </submittedName>
</protein>
<organism evidence="1 2">
    <name type="scientific">Lasiodiplodia mahajangana</name>
    <dbReference type="NCBI Taxonomy" id="1108764"/>
    <lineage>
        <taxon>Eukaryota</taxon>
        <taxon>Fungi</taxon>
        <taxon>Dikarya</taxon>
        <taxon>Ascomycota</taxon>
        <taxon>Pezizomycotina</taxon>
        <taxon>Dothideomycetes</taxon>
        <taxon>Dothideomycetes incertae sedis</taxon>
        <taxon>Botryosphaeriales</taxon>
        <taxon>Botryosphaeriaceae</taxon>
        <taxon>Lasiodiplodia</taxon>
    </lineage>
</organism>
<proteinExistence type="predicted"/>
<evidence type="ECO:0000313" key="2">
    <source>
        <dbReference type="Proteomes" id="UP001153332"/>
    </source>
</evidence>
<keyword evidence="2" id="KW-1185">Reference proteome</keyword>
<dbReference type="EMBL" id="JAPUUL010000639">
    <property type="protein sequence ID" value="KAJ8129863.1"/>
    <property type="molecule type" value="Genomic_DNA"/>
</dbReference>